<dbReference type="GO" id="GO:0016887">
    <property type="term" value="F:ATP hydrolysis activity"/>
    <property type="evidence" value="ECO:0007669"/>
    <property type="project" value="InterPro"/>
</dbReference>
<keyword evidence="2 4" id="KW-0067">ATP-binding</keyword>
<dbReference type="InterPro" id="IPR027417">
    <property type="entry name" value="P-loop_NTPase"/>
</dbReference>
<feature type="domain" description="ABC transporter" evidence="3">
    <location>
        <begin position="4"/>
        <end position="229"/>
    </location>
</feature>
<dbReference type="Proteomes" id="UP000279995">
    <property type="component" value="Chromosome I"/>
</dbReference>
<feature type="domain" description="ABC transporter" evidence="3">
    <location>
        <begin position="253"/>
        <end position="470"/>
    </location>
</feature>
<dbReference type="EMBL" id="CP033065">
    <property type="protein sequence ID" value="AYM85431.1"/>
    <property type="molecule type" value="Genomic_DNA"/>
</dbReference>
<keyword evidence="1" id="KW-0547">Nucleotide-binding</keyword>
<dbReference type="InterPro" id="IPR003439">
    <property type="entry name" value="ABC_transporter-like_ATP-bd"/>
</dbReference>
<gene>
    <name evidence="4" type="ORF">D9T18_01360</name>
</gene>
<organism evidence="4 5">
    <name type="scientific">Pseudoalteromonas agarivorans</name>
    <dbReference type="NCBI Taxonomy" id="176102"/>
    <lineage>
        <taxon>Bacteria</taxon>
        <taxon>Pseudomonadati</taxon>
        <taxon>Pseudomonadota</taxon>
        <taxon>Gammaproteobacteria</taxon>
        <taxon>Alteromonadales</taxon>
        <taxon>Pseudoalteromonadaceae</taxon>
        <taxon>Pseudoalteromonas</taxon>
    </lineage>
</organism>
<dbReference type="Gene3D" id="3.40.50.300">
    <property type="entry name" value="P-loop containing nucleotide triphosphate hydrolases"/>
    <property type="match status" value="2"/>
</dbReference>
<accession>A0AAD0TXI6</accession>
<dbReference type="RefSeq" id="WP_121636859.1">
    <property type="nucleotide sequence ID" value="NZ_CP033065.1"/>
</dbReference>
<sequence>MQGIVFEQFSGYLKGQGKSRFTINDLSWQVNAGEHWLLLGANGAGKSALSAALTGEAKQQSGTFKSTFNSTQLVSSNVQKQLIKNEIEHEHHSLVKDFIFPQNSSYNHELRTKLIDAFNYSALLDRHFRDLSTGETRKLLLINALSSHADLVVLDEPYDGLDKHSCEVLNTLLETLSSTINFVFVLNRLDEIPPFITHYAYVNQGQLQHVLNNPNAEQRADLLKLLHLTHTALEIPQPDDFQGRAEYTADTLVKLSNTKVSYAGVDVFKNLNWQINKHQHWQLSGKNGSGKTCLLNLITGDNPQCYSNDIQVFGFKRGSGESIWDIKQHIGYISNALHMDYRVSISALNTVISGFYDSIGLYQKPTESQVNTAKQWLALIGLGDKQNSSFTQLSYGDQRMLLIVRAMVKHPTLLILDEPCLGLDEANRQRVLILIEKICAANTSTVIYVNHHAADKIKGIEHYLKMEDFN</sequence>
<dbReference type="PANTHER" id="PTHR43158:SF2">
    <property type="entry name" value="SKFA PEPTIDE EXPORT ATP-BINDING PROTEIN SKFE"/>
    <property type="match status" value="1"/>
</dbReference>
<evidence type="ECO:0000259" key="3">
    <source>
        <dbReference type="PROSITE" id="PS50893"/>
    </source>
</evidence>
<dbReference type="PROSITE" id="PS50893">
    <property type="entry name" value="ABC_TRANSPORTER_2"/>
    <property type="match status" value="2"/>
</dbReference>
<dbReference type="SUPFAM" id="SSF52540">
    <property type="entry name" value="P-loop containing nucleoside triphosphate hydrolases"/>
    <property type="match status" value="2"/>
</dbReference>
<name>A0AAD0TXI6_9GAMM</name>
<proteinExistence type="predicted"/>
<dbReference type="InterPro" id="IPR003593">
    <property type="entry name" value="AAA+_ATPase"/>
</dbReference>
<reference evidence="4 5" key="1">
    <citation type="submission" date="2018-10" db="EMBL/GenBank/DDBJ databases">
        <title>Complete Genome Sequence and Transcriptomic Profiles of a Marine Bacterium, Pseudoalteromonas agarivorans Hao 2018.</title>
        <authorList>
            <person name="Hao L."/>
        </authorList>
    </citation>
    <scope>NUCLEOTIDE SEQUENCE [LARGE SCALE GENOMIC DNA]</scope>
    <source>
        <strain evidence="4 5">Hao 2018</strain>
    </source>
</reference>
<protein>
    <submittedName>
        <fullName evidence="4">ATP-binding cassette domain-containing protein</fullName>
    </submittedName>
</protein>
<evidence type="ECO:0000256" key="1">
    <source>
        <dbReference type="ARBA" id="ARBA00022741"/>
    </source>
</evidence>
<dbReference type="PANTHER" id="PTHR43158">
    <property type="entry name" value="SKFA PEPTIDE EXPORT ATP-BINDING PROTEIN SKFE"/>
    <property type="match status" value="1"/>
</dbReference>
<evidence type="ECO:0000256" key="2">
    <source>
        <dbReference type="ARBA" id="ARBA00022840"/>
    </source>
</evidence>
<dbReference type="SMART" id="SM00382">
    <property type="entry name" value="AAA"/>
    <property type="match status" value="2"/>
</dbReference>
<dbReference type="InterPro" id="IPR017871">
    <property type="entry name" value="ABC_transporter-like_CS"/>
</dbReference>
<dbReference type="Pfam" id="PF00005">
    <property type="entry name" value="ABC_tran"/>
    <property type="match status" value="2"/>
</dbReference>
<dbReference type="GO" id="GO:0005524">
    <property type="term" value="F:ATP binding"/>
    <property type="evidence" value="ECO:0007669"/>
    <property type="project" value="UniProtKB-KW"/>
</dbReference>
<evidence type="ECO:0000313" key="5">
    <source>
        <dbReference type="Proteomes" id="UP000279995"/>
    </source>
</evidence>
<dbReference type="AlphaFoldDB" id="A0AAD0TXI6"/>
<dbReference type="PROSITE" id="PS00211">
    <property type="entry name" value="ABC_TRANSPORTER_1"/>
    <property type="match status" value="1"/>
</dbReference>
<evidence type="ECO:0000313" key="4">
    <source>
        <dbReference type="EMBL" id="AYM85431.1"/>
    </source>
</evidence>